<evidence type="ECO:0000256" key="1">
    <source>
        <dbReference type="ARBA" id="ARBA00009156"/>
    </source>
</evidence>
<evidence type="ECO:0000313" key="8">
    <source>
        <dbReference type="Proteomes" id="UP000572680"/>
    </source>
</evidence>
<dbReference type="InterPro" id="IPR018484">
    <property type="entry name" value="FGGY_N"/>
</dbReference>
<dbReference type="PIRSF" id="PIRSF000538">
    <property type="entry name" value="GlpK"/>
    <property type="match status" value="1"/>
</dbReference>
<sequence length="506" mass="52853">MAVVCVDAGTTMIKVVGYGDDGGEQIVVRRPTEVRRPAPGHAEQDMDAVWAAVADGVREVRERLGGAPVSYLAITAQGDGCWLVDAAGRPTGPAILWNDGRAAATVERWIGAGVLAEAFRTNGSLSFAGVPTAILTWLRAHDPERLARSATALTCGGWIFSRLTGVIAVDESDASVPFLDIAARRYSDELLRLYDMEWARPLLPEVLTDDRRVAGLTAAAAGELGLPADTPVVLAPYDIAATAFGAGATDTGQSCVILGTTLCTETIIDEPRPDGEPSGLTVALGLAGGRYLRAFPTLAGGQVIDWACRLLGLDGDPKALLDLAGDAPAGAGGLVFLPYLSPAGERAPFLDPKARGAFHGLTVDHERRHMARAVLEGLTLVVRDCLEAAGTPPTELRVSGGGSASAAWLRMMADVTGVPVVRTADAEAGARGAFLVGTVATGRADGIGRAAAAHVRVGDAHEPDPHRAGFYARMHRTFLDVRNAAAATWPILASARDRDRSDRGTL</sequence>
<dbReference type="PROSITE" id="PS00445">
    <property type="entry name" value="FGGY_KINASES_2"/>
    <property type="match status" value="1"/>
</dbReference>
<evidence type="ECO:0000313" key="7">
    <source>
        <dbReference type="EMBL" id="MBA8956054.1"/>
    </source>
</evidence>
<dbReference type="Gene3D" id="3.30.420.40">
    <property type="match status" value="2"/>
</dbReference>
<dbReference type="InterPro" id="IPR050406">
    <property type="entry name" value="FGGY_Carb_Kinase"/>
</dbReference>
<organism evidence="7 8">
    <name type="scientific">Actinomadura namibiensis</name>
    <dbReference type="NCBI Taxonomy" id="182080"/>
    <lineage>
        <taxon>Bacteria</taxon>
        <taxon>Bacillati</taxon>
        <taxon>Actinomycetota</taxon>
        <taxon>Actinomycetes</taxon>
        <taxon>Streptosporangiales</taxon>
        <taxon>Thermomonosporaceae</taxon>
        <taxon>Actinomadura</taxon>
    </lineage>
</organism>
<evidence type="ECO:0000256" key="4">
    <source>
        <dbReference type="RuleBase" id="RU003733"/>
    </source>
</evidence>
<dbReference type="EC" id="2.7.1.17" evidence="7"/>
<evidence type="ECO:0000256" key="3">
    <source>
        <dbReference type="ARBA" id="ARBA00022777"/>
    </source>
</evidence>
<name>A0A7W3QQU5_ACTNM</name>
<dbReference type="SUPFAM" id="SSF53067">
    <property type="entry name" value="Actin-like ATPase domain"/>
    <property type="match status" value="2"/>
</dbReference>
<dbReference type="Pfam" id="PF02782">
    <property type="entry name" value="FGGY_C"/>
    <property type="match status" value="1"/>
</dbReference>
<evidence type="ECO:0000259" key="5">
    <source>
        <dbReference type="Pfam" id="PF00370"/>
    </source>
</evidence>
<accession>A0A7W3QQU5</accession>
<keyword evidence="2 4" id="KW-0808">Transferase</keyword>
<dbReference type="AlphaFoldDB" id="A0A7W3QQU5"/>
<dbReference type="InterPro" id="IPR043129">
    <property type="entry name" value="ATPase_NBD"/>
</dbReference>
<dbReference type="PANTHER" id="PTHR43095:SF3">
    <property type="entry name" value="L-XYLULOSE_3-KETO-L-GULONATE KINASE"/>
    <property type="match status" value="1"/>
</dbReference>
<dbReference type="RefSeq" id="WP_182848005.1">
    <property type="nucleotide sequence ID" value="NZ_BAAALP010000007.1"/>
</dbReference>
<dbReference type="PANTHER" id="PTHR43095">
    <property type="entry name" value="SUGAR KINASE"/>
    <property type="match status" value="1"/>
</dbReference>
<dbReference type="GO" id="GO:0004856">
    <property type="term" value="F:D-xylulokinase activity"/>
    <property type="evidence" value="ECO:0007669"/>
    <property type="project" value="UniProtKB-EC"/>
</dbReference>
<feature type="domain" description="Carbohydrate kinase FGGY N-terminal" evidence="5">
    <location>
        <begin position="3"/>
        <end position="245"/>
    </location>
</feature>
<keyword evidence="8" id="KW-1185">Reference proteome</keyword>
<dbReference type="EMBL" id="JACJIA010000014">
    <property type="protein sequence ID" value="MBA8956054.1"/>
    <property type="molecule type" value="Genomic_DNA"/>
</dbReference>
<feature type="domain" description="Carbohydrate kinase FGGY C-terminal" evidence="6">
    <location>
        <begin position="256"/>
        <end position="440"/>
    </location>
</feature>
<protein>
    <submittedName>
        <fullName evidence="7">Xylulokinase</fullName>
        <ecNumber evidence="7">2.7.1.17</ecNumber>
    </submittedName>
</protein>
<dbReference type="Proteomes" id="UP000572680">
    <property type="component" value="Unassembled WGS sequence"/>
</dbReference>
<reference evidence="7 8" key="1">
    <citation type="submission" date="2020-08" db="EMBL/GenBank/DDBJ databases">
        <title>Genomic Encyclopedia of Type Strains, Phase IV (KMG-IV): sequencing the most valuable type-strain genomes for metagenomic binning, comparative biology and taxonomic classification.</title>
        <authorList>
            <person name="Goeker M."/>
        </authorList>
    </citation>
    <scope>NUCLEOTIDE SEQUENCE [LARGE SCALE GENOMIC DNA]</scope>
    <source>
        <strain evidence="7 8">DSM 44197</strain>
    </source>
</reference>
<gene>
    <name evidence="7" type="ORF">HNR61_007736</name>
</gene>
<comment type="similarity">
    <text evidence="1 4">Belongs to the FGGY kinase family.</text>
</comment>
<proteinExistence type="inferred from homology"/>
<dbReference type="InterPro" id="IPR018483">
    <property type="entry name" value="Carb_kinase_FGGY_CS"/>
</dbReference>
<dbReference type="InterPro" id="IPR000577">
    <property type="entry name" value="Carb_kinase_FGGY"/>
</dbReference>
<comment type="caution">
    <text evidence="7">The sequence shown here is derived from an EMBL/GenBank/DDBJ whole genome shotgun (WGS) entry which is preliminary data.</text>
</comment>
<dbReference type="InterPro" id="IPR018485">
    <property type="entry name" value="FGGY_C"/>
</dbReference>
<evidence type="ECO:0000256" key="2">
    <source>
        <dbReference type="ARBA" id="ARBA00022679"/>
    </source>
</evidence>
<evidence type="ECO:0000259" key="6">
    <source>
        <dbReference type="Pfam" id="PF02782"/>
    </source>
</evidence>
<dbReference type="Pfam" id="PF00370">
    <property type="entry name" value="FGGY_N"/>
    <property type="match status" value="1"/>
</dbReference>
<keyword evidence="3 4" id="KW-0418">Kinase</keyword>